<evidence type="ECO:0000256" key="4">
    <source>
        <dbReference type="ARBA" id="ARBA00022989"/>
    </source>
</evidence>
<gene>
    <name evidence="8" type="primary">hflK</name>
    <name evidence="8" type="ORF">CKSOR_00369</name>
</gene>
<dbReference type="OrthoDB" id="9779595at2"/>
<proteinExistence type="inferred from homology"/>
<evidence type="ECO:0000313" key="9">
    <source>
        <dbReference type="Proteomes" id="UP000266796"/>
    </source>
</evidence>
<reference evidence="8 9" key="1">
    <citation type="journal article" date="2018" name="Parasitology">
        <title>The reduced genome of Candidatus Kinetoplastibacterium sorsogonicusi, the endosymbiont of Kentomonas sorsogonicus (Trypanosomatidae): loss of the haem-synthesis pathway.</title>
        <authorList>
            <person name="Silva F.M."/>
            <person name="Kostygov A.Y."/>
            <person name="Spodareva V.V."/>
            <person name="Butenko A."/>
            <person name="Tossou R."/>
            <person name="Lukes J."/>
            <person name="Yurchenko V."/>
            <person name="Alves J.M.P."/>
        </authorList>
    </citation>
    <scope>NUCLEOTIDE SEQUENCE [LARGE SCALE GENOMIC DNA]</scope>
    <source>
        <strain evidence="8 9">MF-08</strain>
    </source>
</reference>
<dbReference type="SMART" id="SM00244">
    <property type="entry name" value="PHB"/>
    <property type="match status" value="1"/>
</dbReference>
<dbReference type="KEGG" id="kso:CKSOR_00369"/>
<feature type="domain" description="Band 7" evidence="7">
    <location>
        <begin position="68"/>
        <end position="243"/>
    </location>
</feature>
<comment type="subunit">
    <text evidence="6">HflC and HflK may interact to form a multimeric complex.</text>
</comment>
<feature type="transmembrane region" description="Helical" evidence="6">
    <location>
        <begin position="53"/>
        <end position="73"/>
    </location>
</feature>
<sequence>MINQYKKFKNIAIDFYHRQEPPDLEEIWMNFNKKIRSIFHINTNFSENHNKSYFIFIFLIILILWLISGFFIVQEGKVAVLTRFGKYIKTVQSGIHWKFPSPIDSYEIVNISRLRTLEIGYRGNSANKILPESLMLTNDENIVDMQFVVQYRLRNDGAPNYLFKISDPNNSVRQVAETAMREIVGKRNMDFVLYEGRTLVSLDVQNLMQHILDNYKTGIQIDTVAIQNVQPPEQVQAAFDDAVKAGQDRERKINEGYAYANHIIPLASGQASRLLEQAEGYKTKIIEEAKGNVSRFDSILKEYEKNPDITSSRIYLEGMEEIFSQNDKIIINSDNSTILIPNERINKKALNKYIQDKDDNKNLPKDNVAEDINSNYQNIVRNEQILSRNR</sequence>
<dbReference type="SUPFAM" id="SSF117892">
    <property type="entry name" value="Band 7/SPFH domain"/>
    <property type="match status" value="1"/>
</dbReference>
<organism evidence="8 9">
    <name type="scientific">Candidatus Kinetoplastidibacterium kentomonadis</name>
    <dbReference type="NCBI Taxonomy" id="1576550"/>
    <lineage>
        <taxon>Bacteria</taxon>
        <taxon>Pseudomonadati</taxon>
        <taxon>Pseudomonadota</taxon>
        <taxon>Betaproteobacteria</taxon>
        <taxon>Candidatus Kinetoplastidibacterium</taxon>
    </lineage>
</organism>
<keyword evidence="5 6" id="KW-0472">Membrane</keyword>
<dbReference type="CDD" id="cd03404">
    <property type="entry name" value="SPFH_HflK"/>
    <property type="match status" value="1"/>
</dbReference>
<evidence type="ECO:0000256" key="1">
    <source>
        <dbReference type="ARBA" id="ARBA00004167"/>
    </source>
</evidence>
<dbReference type="Gene3D" id="3.30.479.30">
    <property type="entry name" value="Band 7 domain"/>
    <property type="match status" value="1"/>
</dbReference>
<keyword evidence="8" id="KW-0645">Protease</keyword>
<keyword evidence="9" id="KW-1185">Reference proteome</keyword>
<dbReference type="NCBIfam" id="TIGR01933">
    <property type="entry name" value="hflK"/>
    <property type="match status" value="1"/>
</dbReference>
<keyword evidence="8" id="KW-0378">Hydrolase</keyword>
<dbReference type="GO" id="GO:0006508">
    <property type="term" value="P:proteolysis"/>
    <property type="evidence" value="ECO:0007669"/>
    <property type="project" value="UniProtKB-KW"/>
</dbReference>
<dbReference type="InterPro" id="IPR050710">
    <property type="entry name" value="Band7/mec-2_domain"/>
</dbReference>
<dbReference type="PANTHER" id="PTHR43327">
    <property type="entry name" value="STOMATIN-LIKE PROTEIN 2, MITOCHONDRIAL"/>
    <property type="match status" value="1"/>
</dbReference>
<dbReference type="GO" id="GO:0008233">
    <property type="term" value="F:peptidase activity"/>
    <property type="evidence" value="ECO:0007669"/>
    <property type="project" value="UniProtKB-KW"/>
</dbReference>
<comment type="function">
    <text evidence="6">HflC and HflK could encode or regulate a protease.</text>
</comment>
<dbReference type="AlphaFoldDB" id="A0A3S7JA05"/>
<dbReference type="InterPro" id="IPR036013">
    <property type="entry name" value="Band_7/SPFH_dom_sf"/>
</dbReference>
<evidence type="ECO:0000313" key="8">
    <source>
        <dbReference type="EMBL" id="AWD32486.1"/>
    </source>
</evidence>
<evidence type="ECO:0000256" key="5">
    <source>
        <dbReference type="ARBA" id="ARBA00023136"/>
    </source>
</evidence>
<evidence type="ECO:0000256" key="6">
    <source>
        <dbReference type="RuleBase" id="RU364113"/>
    </source>
</evidence>
<evidence type="ECO:0000256" key="3">
    <source>
        <dbReference type="ARBA" id="ARBA00022692"/>
    </source>
</evidence>
<dbReference type="GO" id="GO:0016020">
    <property type="term" value="C:membrane"/>
    <property type="evidence" value="ECO:0007669"/>
    <property type="project" value="UniProtKB-SubCell"/>
</dbReference>
<protein>
    <recommendedName>
        <fullName evidence="6">Protein HflK</fullName>
    </recommendedName>
</protein>
<accession>A0A3S7JA05</accession>
<dbReference type="Pfam" id="PF01145">
    <property type="entry name" value="Band_7"/>
    <property type="match status" value="1"/>
</dbReference>
<dbReference type="InterPro" id="IPR001107">
    <property type="entry name" value="Band_7"/>
</dbReference>
<dbReference type="PANTHER" id="PTHR43327:SF2">
    <property type="entry name" value="MODULATOR OF FTSH PROTEASE HFLK"/>
    <property type="match status" value="1"/>
</dbReference>
<dbReference type="RefSeq" id="WP_108673893.1">
    <property type="nucleotide sequence ID" value="NZ_CP025628.1"/>
</dbReference>
<keyword evidence="4 6" id="KW-1133">Transmembrane helix</keyword>
<name>A0A3S7JA05_9PROT</name>
<dbReference type="Proteomes" id="UP000266796">
    <property type="component" value="Chromosome"/>
</dbReference>
<dbReference type="InterPro" id="IPR010201">
    <property type="entry name" value="HflK"/>
</dbReference>
<keyword evidence="3 6" id="KW-0812">Transmembrane</keyword>
<evidence type="ECO:0000259" key="7">
    <source>
        <dbReference type="SMART" id="SM00244"/>
    </source>
</evidence>
<dbReference type="EMBL" id="CP025628">
    <property type="protein sequence ID" value="AWD32486.1"/>
    <property type="molecule type" value="Genomic_DNA"/>
</dbReference>
<comment type="similarity">
    <text evidence="2 6">Belongs to the band 7/mec-2 family. HflK subfamily.</text>
</comment>
<evidence type="ECO:0000256" key="2">
    <source>
        <dbReference type="ARBA" id="ARBA00006971"/>
    </source>
</evidence>
<comment type="subcellular location">
    <subcellularLocation>
        <location evidence="1">Membrane</location>
        <topology evidence="1">Single-pass membrane protein</topology>
    </subcellularLocation>
</comment>